<reference evidence="2 3" key="1">
    <citation type="submission" date="2013-07" db="EMBL/GenBank/DDBJ databases">
        <title>Complete genome sequence of Bacillus infantis NRRL B-14911 that has potential to induce cardiac disease by antigenic mimicry.</title>
        <authorList>
            <person name="Massilamany C."/>
            <person name="Smith T.P.L."/>
            <person name="Loy J.D."/>
            <person name="Barletta R."/>
            <person name="Reddy J."/>
        </authorList>
    </citation>
    <scope>NUCLEOTIDE SEQUENCE [LARGE SCALE GENOMIC DNA]</scope>
    <source>
        <strain evidence="2 3">NRRL B-14911</strain>
    </source>
</reference>
<feature type="transmembrane region" description="Helical" evidence="1">
    <location>
        <begin position="31"/>
        <end position="49"/>
    </location>
</feature>
<dbReference type="EMBL" id="CP006643">
    <property type="protein sequence ID" value="AGX02745.1"/>
    <property type="molecule type" value="Genomic_DNA"/>
</dbReference>
<dbReference type="HOGENOM" id="CLU_2217729_0_0_9"/>
<accession>U5L5T4</accession>
<evidence type="ECO:0000313" key="2">
    <source>
        <dbReference type="EMBL" id="AGX02745.1"/>
    </source>
</evidence>
<proteinExistence type="predicted"/>
<dbReference type="STRING" id="1367477.N288_03925"/>
<evidence type="ECO:0000256" key="1">
    <source>
        <dbReference type="SAM" id="Phobius"/>
    </source>
</evidence>
<keyword evidence="1" id="KW-0812">Transmembrane</keyword>
<evidence type="ECO:0000313" key="3">
    <source>
        <dbReference type="Proteomes" id="UP000017805"/>
    </source>
</evidence>
<protein>
    <submittedName>
        <fullName evidence="2">Uncharacterized protein</fullName>
    </submittedName>
</protein>
<dbReference type="KEGG" id="bif:N288_03925"/>
<keyword evidence="1" id="KW-0472">Membrane</keyword>
<organism evidence="2 3">
    <name type="scientific">Bacillus infantis NRRL B-14911</name>
    <dbReference type="NCBI Taxonomy" id="1367477"/>
    <lineage>
        <taxon>Bacteria</taxon>
        <taxon>Bacillati</taxon>
        <taxon>Bacillota</taxon>
        <taxon>Bacilli</taxon>
        <taxon>Bacillales</taxon>
        <taxon>Bacillaceae</taxon>
        <taxon>Bacillus</taxon>
    </lineage>
</organism>
<gene>
    <name evidence="2" type="ORF">N288_03925</name>
</gene>
<dbReference type="AlphaFoldDB" id="U5L5T4"/>
<sequence length="106" mass="12450">MQVERVWSSKTLIILNRGCSLQKNILFRFRIGFAPVLVQTLILSLIVLFQPEIFIFTRRMEPGWRLGKKCFKLLSRDVSFYLTVIKSLLHKKIGTITKKNLFSYTL</sequence>
<dbReference type="Proteomes" id="UP000017805">
    <property type="component" value="Chromosome"/>
</dbReference>
<keyword evidence="1" id="KW-1133">Transmembrane helix</keyword>
<name>U5L5T4_9BACI</name>
<keyword evidence="3" id="KW-1185">Reference proteome</keyword>